<gene>
    <name evidence="3" type="ORF">JCM19296_2719</name>
</gene>
<dbReference type="Proteomes" id="UP000028980">
    <property type="component" value="Unassembled WGS sequence"/>
</dbReference>
<dbReference type="EMBL" id="BBLG01000006">
    <property type="protein sequence ID" value="GAK77115.1"/>
    <property type="molecule type" value="Genomic_DNA"/>
</dbReference>
<dbReference type="InterPro" id="IPR050190">
    <property type="entry name" value="UPF0213_domain"/>
</dbReference>
<dbReference type="Gene3D" id="3.40.1440.10">
    <property type="entry name" value="GIY-YIG endonuclease"/>
    <property type="match status" value="1"/>
</dbReference>
<dbReference type="PANTHER" id="PTHR34477:SF5">
    <property type="entry name" value="BSL5627 PROTEIN"/>
    <property type="match status" value="1"/>
</dbReference>
<name>A0A081DDW9_NONUL</name>
<proteinExistence type="inferred from homology"/>
<sequence length="95" mass="11505">MSSKNNRILYVGATDDIKRRTFEHKTKKCKTSFSSKYNVDWLVYYEVVKGTSEEAHKREKQLKKWNRAWKMRLIQEGNQDWLDLSQGWNLDIYKD</sequence>
<dbReference type="AlphaFoldDB" id="A0A081DDW9"/>
<dbReference type="PANTHER" id="PTHR34477">
    <property type="entry name" value="UPF0213 PROTEIN YHBQ"/>
    <property type="match status" value="1"/>
</dbReference>
<feature type="domain" description="GIY-YIG" evidence="2">
    <location>
        <begin position="1"/>
        <end position="75"/>
    </location>
</feature>
<organism evidence="3 4">
    <name type="scientific">Nonlabens ulvanivorans</name>
    <name type="common">Persicivirga ulvanivorans</name>
    <dbReference type="NCBI Taxonomy" id="906888"/>
    <lineage>
        <taxon>Bacteria</taxon>
        <taxon>Pseudomonadati</taxon>
        <taxon>Bacteroidota</taxon>
        <taxon>Flavobacteriia</taxon>
        <taxon>Flavobacteriales</taxon>
        <taxon>Flavobacteriaceae</taxon>
        <taxon>Nonlabens</taxon>
    </lineage>
</organism>
<protein>
    <submittedName>
        <fullName evidence="3">Excinuclease ABC</fullName>
    </submittedName>
</protein>
<accession>A0A081DDW9</accession>
<reference evidence="3 4" key="1">
    <citation type="journal article" date="2014" name="Genome Announc.">
        <title>Draft Genome Sequences of Marine Flavobacterium Nonlabens Strains NR17, NR24, NR27, NR32, NR33, and Ara13.</title>
        <authorList>
            <person name="Nakanishi M."/>
            <person name="Meirelles P."/>
            <person name="Suzuki R."/>
            <person name="Takatani N."/>
            <person name="Mino S."/>
            <person name="Suda W."/>
            <person name="Oshima K."/>
            <person name="Hattori M."/>
            <person name="Ohkuma M."/>
            <person name="Hosokawa M."/>
            <person name="Miyashita K."/>
            <person name="Thompson F.L."/>
            <person name="Niwa A."/>
            <person name="Sawabe T."/>
            <person name="Sawabe T."/>
        </authorList>
    </citation>
    <scope>NUCLEOTIDE SEQUENCE [LARGE SCALE GENOMIC DNA]</scope>
    <source>
        <strain evidence="4">JCM19296</strain>
    </source>
</reference>
<comment type="caution">
    <text evidence="3">The sequence shown here is derived from an EMBL/GenBank/DDBJ whole genome shotgun (WGS) entry which is preliminary data.</text>
</comment>
<evidence type="ECO:0000313" key="4">
    <source>
        <dbReference type="Proteomes" id="UP000028980"/>
    </source>
</evidence>
<evidence type="ECO:0000259" key="2">
    <source>
        <dbReference type="PROSITE" id="PS50164"/>
    </source>
</evidence>
<dbReference type="PROSITE" id="PS50164">
    <property type="entry name" value="GIY_YIG"/>
    <property type="match status" value="1"/>
</dbReference>
<comment type="similarity">
    <text evidence="1">Belongs to the UPF0213 family.</text>
</comment>
<dbReference type="Pfam" id="PF01541">
    <property type="entry name" value="GIY-YIG"/>
    <property type="match status" value="1"/>
</dbReference>
<dbReference type="InterPro" id="IPR000305">
    <property type="entry name" value="GIY-YIG_endonuc"/>
</dbReference>
<evidence type="ECO:0000256" key="1">
    <source>
        <dbReference type="ARBA" id="ARBA00007435"/>
    </source>
</evidence>
<dbReference type="InterPro" id="IPR035901">
    <property type="entry name" value="GIY-YIG_endonuc_sf"/>
</dbReference>
<dbReference type="SUPFAM" id="SSF82771">
    <property type="entry name" value="GIY-YIG endonuclease"/>
    <property type="match status" value="1"/>
</dbReference>
<evidence type="ECO:0000313" key="3">
    <source>
        <dbReference type="EMBL" id="GAK77115.1"/>
    </source>
</evidence>